<feature type="binding site" evidence="8">
    <location>
        <position position="344"/>
    </location>
    <ligand>
        <name>Mn(2+)</name>
        <dbReference type="ChEBI" id="CHEBI:29035"/>
        <label>1</label>
    </ligand>
</feature>
<dbReference type="InterPro" id="IPR043472">
    <property type="entry name" value="Macro_dom-like"/>
</dbReference>
<dbReference type="RefSeq" id="WP_045808897.1">
    <property type="nucleotide sequence ID" value="NZ_LANX01000001.1"/>
</dbReference>
<dbReference type="SUPFAM" id="SSF53187">
    <property type="entry name" value="Zn-dependent exopeptidases"/>
    <property type="match status" value="1"/>
</dbReference>
<dbReference type="HAMAP" id="MF_00181">
    <property type="entry name" value="Cytosol_peptidase_M17"/>
    <property type="match status" value="1"/>
</dbReference>
<organism evidence="10 11">
    <name type="scientific">Candidatus Neoehrlichia procyonis str. RAC413</name>
    <dbReference type="NCBI Taxonomy" id="1359163"/>
    <lineage>
        <taxon>Bacteria</taxon>
        <taxon>Pseudomonadati</taxon>
        <taxon>Pseudomonadota</taxon>
        <taxon>Alphaproteobacteria</taxon>
        <taxon>Rickettsiales</taxon>
        <taxon>Anaplasmataceae</taxon>
        <taxon>Candidatus Neoehrlichia</taxon>
    </lineage>
</organism>
<comment type="similarity">
    <text evidence="3 8">Belongs to the peptidase M17 family.</text>
</comment>
<protein>
    <recommendedName>
        <fullName evidence="8">Probable cytosol aminopeptidase</fullName>
        <ecNumber evidence="8">3.4.11.1</ecNumber>
    </recommendedName>
    <alternativeName>
        <fullName evidence="8">Leucine aminopeptidase</fullName>
        <shortName evidence="8">LAP</shortName>
        <ecNumber evidence="8">3.4.11.10</ecNumber>
    </alternativeName>
    <alternativeName>
        <fullName evidence="8">Leucyl aminopeptidase</fullName>
    </alternativeName>
</protein>
<dbReference type="InterPro" id="IPR011356">
    <property type="entry name" value="Leucine_aapep/pepB"/>
</dbReference>
<dbReference type="PANTHER" id="PTHR11963:SF23">
    <property type="entry name" value="CYTOSOL AMINOPEPTIDASE"/>
    <property type="match status" value="1"/>
</dbReference>
<comment type="caution">
    <text evidence="10">The sequence shown here is derived from an EMBL/GenBank/DDBJ whole genome shotgun (WGS) entry which is preliminary data.</text>
</comment>
<evidence type="ECO:0000313" key="10">
    <source>
        <dbReference type="EMBL" id="KJV69105.1"/>
    </source>
</evidence>
<dbReference type="Gene3D" id="3.40.220.10">
    <property type="entry name" value="Leucine Aminopeptidase, subunit E, domain 1"/>
    <property type="match status" value="1"/>
</dbReference>
<feature type="active site" evidence="8">
    <location>
        <position position="346"/>
    </location>
</feature>
<comment type="function">
    <text evidence="8">Presumably involved in the processing and regular turnover of intracellular proteins. Catalyzes the removal of unsubstituted N-terminal amino acids from various peptides.</text>
</comment>
<dbReference type="GO" id="GO:0006508">
    <property type="term" value="P:proteolysis"/>
    <property type="evidence" value="ECO:0007669"/>
    <property type="project" value="UniProtKB-KW"/>
</dbReference>
<feature type="active site" evidence="8">
    <location>
        <position position="272"/>
    </location>
</feature>
<comment type="subcellular location">
    <subcellularLocation>
        <location evidence="8">Cytoplasm</location>
    </subcellularLocation>
</comment>
<dbReference type="Pfam" id="PF00883">
    <property type="entry name" value="Peptidase_M17"/>
    <property type="match status" value="1"/>
</dbReference>
<dbReference type="GO" id="GO:0030145">
    <property type="term" value="F:manganese ion binding"/>
    <property type="evidence" value="ECO:0007669"/>
    <property type="project" value="UniProtKB-UniRule"/>
</dbReference>
<dbReference type="EC" id="3.4.11.1" evidence="8"/>
<feature type="domain" description="Cytosol aminopeptidase" evidence="9">
    <location>
        <begin position="340"/>
        <end position="347"/>
    </location>
</feature>
<dbReference type="GO" id="GO:0005737">
    <property type="term" value="C:cytoplasm"/>
    <property type="evidence" value="ECO:0007669"/>
    <property type="project" value="UniProtKB-SubCell"/>
</dbReference>
<dbReference type="NCBIfam" id="NF002073">
    <property type="entry name" value="PRK00913.1-2"/>
    <property type="match status" value="1"/>
</dbReference>
<dbReference type="NCBIfam" id="NF002074">
    <property type="entry name" value="PRK00913.1-4"/>
    <property type="match status" value="1"/>
</dbReference>
<dbReference type="EC" id="3.4.11.10" evidence="8"/>
<keyword evidence="6 8" id="KW-0378">Hydrolase</keyword>
<dbReference type="PATRIC" id="fig|1359163.3.peg.471"/>
<name>A0A0F3NM53_9RICK</name>
<dbReference type="NCBIfam" id="NF002077">
    <property type="entry name" value="PRK00913.2-4"/>
    <property type="match status" value="1"/>
</dbReference>
<feature type="binding site" evidence="8">
    <location>
        <position position="283"/>
    </location>
    <ligand>
        <name>Mn(2+)</name>
        <dbReference type="ChEBI" id="CHEBI:29035"/>
        <label>2</label>
    </ligand>
</feature>
<evidence type="ECO:0000256" key="2">
    <source>
        <dbReference type="ARBA" id="ARBA00000967"/>
    </source>
</evidence>
<evidence type="ECO:0000256" key="4">
    <source>
        <dbReference type="ARBA" id="ARBA00022438"/>
    </source>
</evidence>
<evidence type="ECO:0000256" key="1">
    <source>
        <dbReference type="ARBA" id="ARBA00000135"/>
    </source>
</evidence>
<feature type="binding site" evidence="8">
    <location>
        <position position="260"/>
    </location>
    <ligand>
        <name>Mn(2+)</name>
        <dbReference type="ChEBI" id="CHEBI:29035"/>
        <label>2</label>
    </ligand>
</feature>
<dbReference type="NCBIfam" id="NF002075">
    <property type="entry name" value="PRK00913.2-2"/>
    <property type="match status" value="1"/>
</dbReference>
<keyword evidence="8" id="KW-0963">Cytoplasm</keyword>
<feature type="binding site" evidence="8">
    <location>
        <position position="344"/>
    </location>
    <ligand>
        <name>Mn(2+)</name>
        <dbReference type="ChEBI" id="CHEBI:29035"/>
        <label>2</label>
    </ligand>
</feature>
<keyword evidence="4 8" id="KW-0031">Aminopeptidase</keyword>
<keyword evidence="8" id="KW-0479">Metal-binding</keyword>
<evidence type="ECO:0000256" key="8">
    <source>
        <dbReference type="HAMAP-Rule" id="MF_00181"/>
    </source>
</evidence>
<dbReference type="PROSITE" id="PS00631">
    <property type="entry name" value="CYTOSOL_AP"/>
    <property type="match status" value="1"/>
</dbReference>
<accession>A0A0F3NM53</accession>
<proteinExistence type="inferred from homology"/>
<comment type="cofactor">
    <cofactor evidence="8">
        <name>Mn(2+)</name>
        <dbReference type="ChEBI" id="CHEBI:29035"/>
    </cofactor>
    <text evidence="8">Binds 2 manganese ions per subunit.</text>
</comment>
<keyword evidence="11" id="KW-1185">Reference proteome</keyword>
<dbReference type="OrthoDB" id="9809354at2"/>
<feature type="binding site" evidence="8">
    <location>
        <position position="265"/>
    </location>
    <ligand>
        <name>Mn(2+)</name>
        <dbReference type="ChEBI" id="CHEBI:29035"/>
        <label>2</label>
    </ligand>
</feature>
<dbReference type="CDD" id="cd00433">
    <property type="entry name" value="Peptidase_M17"/>
    <property type="match status" value="1"/>
</dbReference>
<dbReference type="STRING" id="1359163.NLO413_0481"/>
<comment type="catalytic activity">
    <reaction evidence="2 8">
        <text>Release of an N-terminal amino acid, preferentially leucine, but not glutamic or aspartic acids.</text>
        <dbReference type="EC" id="3.4.11.10"/>
    </reaction>
</comment>
<evidence type="ECO:0000256" key="6">
    <source>
        <dbReference type="ARBA" id="ARBA00022801"/>
    </source>
</evidence>
<feature type="binding site" evidence="8">
    <location>
        <position position="265"/>
    </location>
    <ligand>
        <name>Mn(2+)</name>
        <dbReference type="ChEBI" id="CHEBI:29035"/>
        <label>1</label>
    </ligand>
</feature>
<dbReference type="PRINTS" id="PR00481">
    <property type="entry name" value="LAMNOPPTDASE"/>
</dbReference>
<evidence type="ECO:0000256" key="7">
    <source>
        <dbReference type="ARBA" id="ARBA00023211"/>
    </source>
</evidence>
<dbReference type="InterPro" id="IPR023042">
    <property type="entry name" value="Peptidase_M17_leu_NH2_pept"/>
</dbReference>
<keyword evidence="7 8" id="KW-0464">Manganese</keyword>
<gene>
    <name evidence="8" type="primary">pepA</name>
    <name evidence="10" type="ORF">NLO413_0481</name>
</gene>
<dbReference type="EMBL" id="LANX01000001">
    <property type="protein sequence ID" value="KJV69105.1"/>
    <property type="molecule type" value="Genomic_DNA"/>
</dbReference>
<keyword evidence="5 8" id="KW-0645">Protease</keyword>
<reference evidence="10 11" key="1">
    <citation type="submission" date="2015-02" db="EMBL/GenBank/DDBJ databases">
        <title>Genome Sequencing of Rickettsiales.</title>
        <authorList>
            <person name="Daugherty S.C."/>
            <person name="Su Q."/>
            <person name="Abolude K."/>
            <person name="Beier-Sexton M."/>
            <person name="Carlyon J.A."/>
            <person name="Carter R."/>
            <person name="Day N.P."/>
            <person name="Dumler S.J."/>
            <person name="Dyachenko V."/>
            <person name="Godinez A."/>
            <person name="Kurtti T.J."/>
            <person name="Lichay M."/>
            <person name="Mullins K.E."/>
            <person name="Ott S."/>
            <person name="Pappas-Brown V."/>
            <person name="Paris D.H."/>
            <person name="Patel P."/>
            <person name="Richards A.L."/>
            <person name="Sadzewicz L."/>
            <person name="Sears K."/>
            <person name="Seidman D."/>
            <person name="Sengamalay N."/>
            <person name="Stenos J."/>
            <person name="Tallon L.J."/>
            <person name="Vincent G."/>
            <person name="Fraser C.M."/>
            <person name="Munderloh U."/>
            <person name="Dunning-Hotopp J.C."/>
        </authorList>
    </citation>
    <scope>NUCLEOTIDE SEQUENCE [LARGE SCALE GENOMIC DNA]</scope>
    <source>
        <strain evidence="10 11">RAC413</strain>
    </source>
</reference>
<dbReference type="PANTHER" id="PTHR11963">
    <property type="entry name" value="LEUCINE AMINOPEPTIDASE-RELATED"/>
    <property type="match status" value="1"/>
</dbReference>
<dbReference type="InterPro" id="IPR000819">
    <property type="entry name" value="Peptidase_M17_C"/>
</dbReference>
<dbReference type="AlphaFoldDB" id="A0A0F3NM53"/>
<feature type="binding site" evidence="8">
    <location>
        <position position="342"/>
    </location>
    <ligand>
        <name>Mn(2+)</name>
        <dbReference type="ChEBI" id="CHEBI:29035"/>
        <label>1</label>
    </ligand>
</feature>
<dbReference type="Gene3D" id="3.40.630.10">
    <property type="entry name" value="Zn peptidases"/>
    <property type="match status" value="1"/>
</dbReference>
<dbReference type="InterPro" id="IPR008283">
    <property type="entry name" value="Peptidase_M17_N"/>
</dbReference>
<sequence length="499" mass="54887">MINISFLNLVSGISSLAKTTVLIIGMFEGSNNLEDCGLLGHNQKRIIDIIKSFQSFNGKFAETFPITLEQDNRIIMIIGLGKSESLNEEKSLKLGGIIYSALEQMKIKDAAILTTSNTYAANIAYGALLRSFRFNKYFVQKKDEHMPKVQNITLLLNNDINEAQNLYNELKIEGESIFLARSFVSEPPNTLYPETYAMKISEELNKVGVKVTILDEEYMKKYGMMALLGVGQGSSKSSKLVVMEWNGKSTNDKPIAFIGKGVTFDTGGISLKPSKGMWDMKYDMAGSASVVGAVRALAARKAKANIIGVIGLVENSIDGNAQRPSDIVVSMSGQTIEVLNTDAEGRLVLADVLWYTQKTFSPKLMIDLATLTGAITVALGNNQYAGIFSNNDLIATQLIDVGNETGEKLWRFPLNEDYDKMINSSIADMQNISTKGYGADSITASQFLQRFVNQVPWAHLDIAGMAWDYEGSEISSKGATGFGVRLLNRFISKYYENNI</sequence>
<evidence type="ECO:0000256" key="3">
    <source>
        <dbReference type="ARBA" id="ARBA00009528"/>
    </source>
</evidence>
<dbReference type="Proteomes" id="UP000033562">
    <property type="component" value="Unassembled WGS sequence"/>
</dbReference>
<evidence type="ECO:0000256" key="5">
    <source>
        <dbReference type="ARBA" id="ARBA00022670"/>
    </source>
</evidence>
<evidence type="ECO:0000259" key="9">
    <source>
        <dbReference type="PROSITE" id="PS00631"/>
    </source>
</evidence>
<dbReference type="Pfam" id="PF02789">
    <property type="entry name" value="Peptidase_M17_N"/>
    <property type="match status" value="1"/>
</dbReference>
<comment type="catalytic activity">
    <reaction evidence="1 8">
        <text>Release of an N-terminal amino acid, Xaa-|-Yaa-, in which Xaa is preferably Leu, but may be other amino acids including Pro although not Arg or Lys, and Yaa may be Pro. Amino acid amides and methyl esters are also readily hydrolyzed, but rates on arylamides are exceedingly low.</text>
        <dbReference type="EC" id="3.4.11.1"/>
    </reaction>
</comment>
<dbReference type="SUPFAM" id="SSF52949">
    <property type="entry name" value="Macro domain-like"/>
    <property type="match status" value="1"/>
</dbReference>
<evidence type="ECO:0000313" key="11">
    <source>
        <dbReference type="Proteomes" id="UP000033562"/>
    </source>
</evidence>
<dbReference type="GO" id="GO:0070006">
    <property type="term" value="F:metalloaminopeptidase activity"/>
    <property type="evidence" value="ECO:0007669"/>
    <property type="project" value="InterPro"/>
</dbReference>